<dbReference type="EMBL" id="CAJVQB010006964">
    <property type="protein sequence ID" value="CAG8694735.1"/>
    <property type="molecule type" value="Genomic_DNA"/>
</dbReference>
<accession>A0ABN7UX32</accession>
<comment type="caution">
    <text evidence="1">The sequence shown here is derived from an EMBL/GenBank/DDBJ whole genome shotgun (WGS) entry which is preliminary data.</text>
</comment>
<organism evidence="1 2">
    <name type="scientific">Gigaspora margarita</name>
    <dbReference type="NCBI Taxonomy" id="4874"/>
    <lineage>
        <taxon>Eukaryota</taxon>
        <taxon>Fungi</taxon>
        <taxon>Fungi incertae sedis</taxon>
        <taxon>Mucoromycota</taxon>
        <taxon>Glomeromycotina</taxon>
        <taxon>Glomeromycetes</taxon>
        <taxon>Diversisporales</taxon>
        <taxon>Gigasporaceae</taxon>
        <taxon>Gigaspora</taxon>
    </lineage>
</organism>
<sequence>LPIALLAVSLDKRKKEWVLVKNKDDNKRIFKITQKGKTKIFGEYYCNIPLANPNQFEIKKCKKCSKNAIKMTEKFDEEACISHFSWNKILEKSCKKHGKQRAGVLLLHRWLFAVAEGGLELAAICLVVLLASSSTKLTIYSDSMVAIDAVTSINHFLAFSQFIKLENFRLLE</sequence>
<protein>
    <submittedName>
        <fullName evidence="1">13660_t:CDS:1</fullName>
    </submittedName>
</protein>
<name>A0ABN7UX32_GIGMA</name>
<dbReference type="Proteomes" id="UP000789901">
    <property type="component" value="Unassembled WGS sequence"/>
</dbReference>
<evidence type="ECO:0000313" key="2">
    <source>
        <dbReference type="Proteomes" id="UP000789901"/>
    </source>
</evidence>
<evidence type="ECO:0000313" key="1">
    <source>
        <dbReference type="EMBL" id="CAG8694735.1"/>
    </source>
</evidence>
<reference evidence="1 2" key="1">
    <citation type="submission" date="2021-06" db="EMBL/GenBank/DDBJ databases">
        <authorList>
            <person name="Kallberg Y."/>
            <person name="Tangrot J."/>
            <person name="Rosling A."/>
        </authorList>
    </citation>
    <scope>NUCLEOTIDE SEQUENCE [LARGE SCALE GENOMIC DNA]</scope>
    <source>
        <strain evidence="1 2">120-4 pot B 10/14</strain>
    </source>
</reference>
<proteinExistence type="predicted"/>
<feature type="non-terminal residue" evidence="1">
    <location>
        <position position="1"/>
    </location>
</feature>
<gene>
    <name evidence="1" type="ORF">GMARGA_LOCUS11738</name>
</gene>
<keyword evidence="2" id="KW-1185">Reference proteome</keyword>